<dbReference type="PANTHER" id="PTHR30563:SF0">
    <property type="entry name" value="DNA RECOMBINATION PROTEIN RMUC"/>
    <property type="match status" value="1"/>
</dbReference>
<keyword evidence="7" id="KW-1185">Reference proteome</keyword>
<accession>A0ABT5KSJ8</accession>
<feature type="coiled-coil region" evidence="5">
    <location>
        <begin position="148"/>
        <end position="175"/>
    </location>
</feature>
<dbReference type="RefSeq" id="WP_273597013.1">
    <property type="nucleotide sequence ID" value="NZ_JAQQXS010000009.1"/>
</dbReference>
<comment type="similarity">
    <text evidence="2">Belongs to the RmuC family.</text>
</comment>
<name>A0ABT5KSJ8_9BURK</name>
<comment type="function">
    <text evidence="1">Involved in DNA recombination.</text>
</comment>
<comment type="caution">
    <text evidence="6">The sequence shown here is derived from an EMBL/GenBank/DDBJ whole genome shotgun (WGS) entry which is preliminary data.</text>
</comment>
<dbReference type="Proteomes" id="UP001219862">
    <property type="component" value="Unassembled WGS sequence"/>
</dbReference>
<evidence type="ECO:0000313" key="6">
    <source>
        <dbReference type="EMBL" id="MDC8785904.1"/>
    </source>
</evidence>
<dbReference type="Pfam" id="PF02646">
    <property type="entry name" value="RmuC"/>
    <property type="match status" value="1"/>
</dbReference>
<evidence type="ECO:0000256" key="3">
    <source>
        <dbReference type="ARBA" id="ARBA00023054"/>
    </source>
</evidence>
<sequence length="568" mass="62194">MNVFELLMVGLLALVMVVLLIGLWLQARARAQADAWGSQLGALLAAQMTPLQQASNERLERMDRQLRDELTRSGSGTRQELLQALSQFQQALLNQGGDVARTQNEQIDSFRLQLGALQQSLSDGLQSTAQSLTSQALAARQAQDEAQQRSAQTQLEALQQVARAQSEQIDSFRQQLGNVQQDLSAQALAAREAQDAAAVRATQAQTEALQRLGQAVTEQLKATAAGNEQRLGQLQAAVDQRLSLIQQDNEKKLEQMRATVDEKLHATLEQRLGESFKQVADRLEQVHKGLGEMQNLARDVGSLNRVLTNVKTRGIFGEVQLAGLLEQVFTPEQYASNVATIPGSAERVEFAIALPGQRDDGAPLWLPIDAKFPREDYERLLDAQDRADVAGVEASAKAIETRLRLEAKTIREKYIAPPHTTDFGMLFVPTEGLYAEALRRPGLVESLQRDHKVMLVGPTTLLATLTSLQMGFRTLALEKRSAEVWEVLGAVKTEFGKFGDVLAKTKKKLEEASNTIDAAETRTRAMTRKLKSVEALPEEAAVKLLKLGLGDAADALASQDNALDEGDV</sequence>
<protein>
    <submittedName>
        <fullName evidence="6">DNA recombination protein RmuC</fullName>
    </submittedName>
</protein>
<dbReference type="EMBL" id="JAQQXS010000009">
    <property type="protein sequence ID" value="MDC8785904.1"/>
    <property type="molecule type" value="Genomic_DNA"/>
</dbReference>
<evidence type="ECO:0000313" key="7">
    <source>
        <dbReference type="Proteomes" id="UP001219862"/>
    </source>
</evidence>
<proteinExistence type="inferred from homology"/>
<feature type="coiled-coil region" evidence="5">
    <location>
        <begin position="502"/>
        <end position="529"/>
    </location>
</feature>
<organism evidence="6 7">
    <name type="scientific">Roseateles koreensis</name>
    <dbReference type="NCBI Taxonomy" id="2987526"/>
    <lineage>
        <taxon>Bacteria</taxon>
        <taxon>Pseudomonadati</taxon>
        <taxon>Pseudomonadota</taxon>
        <taxon>Betaproteobacteria</taxon>
        <taxon>Burkholderiales</taxon>
        <taxon>Sphaerotilaceae</taxon>
        <taxon>Roseateles</taxon>
    </lineage>
</organism>
<dbReference type="InterPro" id="IPR003798">
    <property type="entry name" value="DNA_recombination_RmuC"/>
</dbReference>
<evidence type="ECO:0000256" key="4">
    <source>
        <dbReference type="ARBA" id="ARBA00023172"/>
    </source>
</evidence>
<evidence type="ECO:0000256" key="1">
    <source>
        <dbReference type="ARBA" id="ARBA00003416"/>
    </source>
</evidence>
<keyword evidence="3 5" id="KW-0175">Coiled coil</keyword>
<gene>
    <name evidence="6" type="primary">rmuC</name>
    <name evidence="6" type="ORF">PRZ01_11950</name>
</gene>
<dbReference type="PANTHER" id="PTHR30563">
    <property type="entry name" value="DNA RECOMBINATION PROTEIN RMUC"/>
    <property type="match status" value="1"/>
</dbReference>
<evidence type="ECO:0000256" key="5">
    <source>
        <dbReference type="SAM" id="Coils"/>
    </source>
</evidence>
<reference evidence="6 7" key="1">
    <citation type="submission" date="2022-10" db="EMBL/GenBank/DDBJ databases">
        <title>paucibacter sp. hw8 Genome sequencing.</title>
        <authorList>
            <person name="Park S."/>
        </authorList>
    </citation>
    <scope>NUCLEOTIDE SEQUENCE [LARGE SCALE GENOMIC DNA]</scope>
    <source>
        <strain evidence="7">hw8</strain>
    </source>
</reference>
<keyword evidence="4" id="KW-0233">DNA recombination</keyword>
<evidence type="ECO:0000256" key="2">
    <source>
        <dbReference type="ARBA" id="ARBA00009840"/>
    </source>
</evidence>